<evidence type="ECO:0008006" key="2">
    <source>
        <dbReference type="Google" id="ProtNLM"/>
    </source>
</evidence>
<organism evidence="1">
    <name type="scientific">marine sediment metagenome</name>
    <dbReference type="NCBI Taxonomy" id="412755"/>
    <lineage>
        <taxon>unclassified sequences</taxon>
        <taxon>metagenomes</taxon>
        <taxon>ecological metagenomes</taxon>
    </lineage>
</organism>
<dbReference type="AlphaFoldDB" id="X1M4M5"/>
<reference evidence="1" key="1">
    <citation type="journal article" date="2014" name="Front. Microbiol.">
        <title>High frequency of phylogenetically diverse reductive dehalogenase-homologous genes in deep subseafloor sedimentary metagenomes.</title>
        <authorList>
            <person name="Kawai M."/>
            <person name="Futagami T."/>
            <person name="Toyoda A."/>
            <person name="Takaki Y."/>
            <person name="Nishi S."/>
            <person name="Hori S."/>
            <person name="Arai W."/>
            <person name="Tsubouchi T."/>
            <person name="Morono Y."/>
            <person name="Uchiyama I."/>
            <person name="Ito T."/>
            <person name="Fujiyama A."/>
            <person name="Inagaki F."/>
            <person name="Takami H."/>
        </authorList>
    </citation>
    <scope>NUCLEOTIDE SEQUENCE</scope>
    <source>
        <strain evidence="1">Expedition CK06-06</strain>
    </source>
</reference>
<proteinExistence type="predicted"/>
<dbReference type="InterPro" id="IPR003772">
    <property type="entry name" value="YceD"/>
</dbReference>
<comment type="caution">
    <text evidence="1">The sequence shown here is derived from an EMBL/GenBank/DDBJ whole genome shotgun (WGS) entry which is preliminary data.</text>
</comment>
<accession>X1M4M5</accession>
<evidence type="ECO:0000313" key="1">
    <source>
        <dbReference type="EMBL" id="GAI09625.1"/>
    </source>
</evidence>
<dbReference type="PANTHER" id="PTHR34374:SF1">
    <property type="entry name" value="LARGE RIBOSOMAL RNA SUBUNIT ACCUMULATION PROTEIN YCED HOMOLOG 1, CHLOROPLASTIC"/>
    <property type="match status" value="1"/>
</dbReference>
<protein>
    <recommendedName>
        <fullName evidence="2">DUF177 domain-containing protein</fullName>
    </recommendedName>
</protein>
<dbReference type="Pfam" id="PF02620">
    <property type="entry name" value="YceD"/>
    <property type="match status" value="1"/>
</dbReference>
<name>X1M4M5_9ZZZZ</name>
<sequence>MKIDLTNIPSEGKETKFILKPDWWKADFGENRIMGLESPISAWIKIYPVGKKIVIEGSISTKLLLMCDRCLEPYTKDLATDFRVYLLMSPFEGELEVELLEDDLDLDFIDGKFLDSDQIIKEQLILNLPMKNLCTIDCKGLCPICGCNLNTARCSCSSRNETLSNVS</sequence>
<dbReference type="EMBL" id="BARV01010228">
    <property type="protein sequence ID" value="GAI09625.1"/>
    <property type="molecule type" value="Genomic_DNA"/>
</dbReference>
<gene>
    <name evidence="1" type="ORF">S06H3_19874</name>
</gene>
<dbReference type="PANTHER" id="PTHR34374">
    <property type="entry name" value="LARGE RIBOSOMAL RNA SUBUNIT ACCUMULATION PROTEIN YCED HOMOLOG 1, CHLOROPLASTIC"/>
    <property type="match status" value="1"/>
</dbReference>